<organism evidence="1 2">
    <name type="scientific">Methylorubrum populi</name>
    <dbReference type="NCBI Taxonomy" id="223967"/>
    <lineage>
        <taxon>Bacteria</taxon>
        <taxon>Pseudomonadati</taxon>
        <taxon>Pseudomonadota</taxon>
        <taxon>Alphaproteobacteria</taxon>
        <taxon>Hyphomicrobiales</taxon>
        <taxon>Methylobacteriaceae</taxon>
        <taxon>Methylorubrum</taxon>
    </lineage>
</organism>
<evidence type="ECO:0000313" key="1">
    <source>
        <dbReference type="EMBL" id="BAU91215.1"/>
    </source>
</evidence>
<gene>
    <name evidence="1" type="ORF">MPPM_2610</name>
</gene>
<dbReference type="EMBL" id="AP014809">
    <property type="protein sequence ID" value="BAU91215.1"/>
    <property type="molecule type" value="Genomic_DNA"/>
</dbReference>
<dbReference type="AlphaFoldDB" id="A0A160PFA6"/>
<evidence type="ECO:0000313" key="2">
    <source>
        <dbReference type="Proteomes" id="UP000218288"/>
    </source>
</evidence>
<reference evidence="1 2" key="1">
    <citation type="journal article" date="2016" name="Genome Announc.">
        <title>Complete Genome Sequence of Methylobacterium populi P-1M, Isolated from Pink-Pigmented Household Biofilm.</title>
        <authorList>
            <person name="Morohoshi T."/>
            <person name="Ikeda T."/>
        </authorList>
    </citation>
    <scope>NUCLEOTIDE SEQUENCE [LARGE SCALE GENOMIC DNA]</scope>
    <source>
        <strain evidence="1 2">P-1M</strain>
    </source>
</reference>
<name>A0A160PFA6_9HYPH</name>
<proteinExistence type="predicted"/>
<dbReference type="Pfam" id="PF07505">
    <property type="entry name" value="DUF5131"/>
    <property type="match status" value="1"/>
</dbReference>
<protein>
    <submittedName>
        <fullName evidence="1">Gp37Gp68 family protein</fullName>
    </submittedName>
</protein>
<dbReference type="Proteomes" id="UP000218288">
    <property type="component" value="Chromosome"/>
</dbReference>
<dbReference type="OrthoDB" id="9787478at2"/>
<accession>A0A160PFA6</accession>
<dbReference type="InterPro" id="IPR011101">
    <property type="entry name" value="DUF5131"/>
</dbReference>
<sequence>MAETSTIEWTDATWQIVTGCSLESPGCTNCYAMKLAGTRLQHHPSREGLTVPSKAGPVWNGKVRFNEEWLLQPMLWTRGRNIFVAAHGDLFHPEVADEVLDQVFAVMAASPQHTFQVLTKRSARARAYLTAPDVVARIIAALEALAEIIGPGKNSRDPKGGAGWNAWAAAENLKLGNVQSSWPLWPLKNLWLGVSAEDQRRADERVPDLLATPAAVRFVSAEPLLGPISFFDLLSEPGRRVDALRSGLAWLQTEEGWLGGADCHPALDWMIVGGESGPNARPMHPAWARSIRDQCAAAGVAFHFKQHGAWAAIDQSAGADEAGWQGRGDWMILSADGDLDIPDDRWPDEAAGEVAVVRVGKKTAGRLLDGVEHNGMPEVRI</sequence>
<dbReference type="RefSeq" id="WP_096485410.1">
    <property type="nucleotide sequence ID" value="NZ_AP014809.1"/>
</dbReference>